<organism evidence="2 3">
    <name type="scientific">Karstenula rhodostoma CBS 690.94</name>
    <dbReference type="NCBI Taxonomy" id="1392251"/>
    <lineage>
        <taxon>Eukaryota</taxon>
        <taxon>Fungi</taxon>
        <taxon>Dikarya</taxon>
        <taxon>Ascomycota</taxon>
        <taxon>Pezizomycotina</taxon>
        <taxon>Dothideomycetes</taxon>
        <taxon>Pleosporomycetidae</taxon>
        <taxon>Pleosporales</taxon>
        <taxon>Massarineae</taxon>
        <taxon>Didymosphaeriaceae</taxon>
        <taxon>Karstenula</taxon>
    </lineage>
</organism>
<keyword evidence="3" id="KW-1185">Reference proteome</keyword>
<dbReference type="OrthoDB" id="3796157at2759"/>
<feature type="compositionally biased region" description="Polar residues" evidence="1">
    <location>
        <begin position="14"/>
        <end position="23"/>
    </location>
</feature>
<sequence length="330" mass="36595">MAMSILKRYSSSFTHAGSASTPSPAVDKPHPTGAPFKQDSFSKKLHGFAFTKPIRIPLHKRSHDDTAQIIDASDVAVHAAYREKDTTAAQKEKARKAHMTTKSRVQSLRDFFGIASPAFDALEDSEKEEYQTWHAYVMQEKEMRQRYEEIAQEPADIEVMLRGWRVDHPPPRLSGLVLTLVTEESAAQSSGISRSGYSELPPFSRDIIWNSIVLIPTPPSSVSCQICGKSRNPGRIAFYGRGYHIVATGDALGVIPCLEPLLHYEFRVLRPSRHAHLSATVWLLLKDAIVVTAHTGVDQTTQVIAIKSCSPDDLLVLLSVVQDNLQSVIK</sequence>
<feature type="region of interest" description="Disordered" evidence="1">
    <location>
        <begin position="14"/>
        <end position="38"/>
    </location>
</feature>
<gene>
    <name evidence="2" type="ORF">P171DRAFT_524540</name>
</gene>
<evidence type="ECO:0000313" key="2">
    <source>
        <dbReference type="EMBL" id="KAF2440510.1"/>
    </source>
</evidence>
<accession>A0A9P4U7U6</accession>
<comment type="caution">
    <text evidence="2">The sequence shown here is derived from an EMBL/GenBank/DDBJ whole genome shotgun (WGS) entry which is preliminary data.</text>
</comment>
<proteinExistence type="predicted"/>
<reference evidence="2" key="1">
    <citation type="journal article" date="2020" name="Stud. Mycol.">
        <title>101 Dothideomycetes genomes: a test case for predicting lifestyles and emergence of pathogens.</title>
        <authorList>
            <person name="Haridas S."/>
            <person name="Albert R."/>
            <person name="Binder M."/>
            <person name="Bloem J."/>
            <person name="Labutti K."/>
            <person name="Salamov A."/>
            <person name="Andreopoulos B."/>
            <person name="Baker S."/>
            <person name="Barry K."/>
            <person name="Bills G."/>
            <person name="Bluhm B."/>
            <person name="Cannon C."/>
            <person name="Castanera R."/>
            <person name="Culley D."/>
            <person name="Daum C."/>
            <person name="Ezra D."/>
            <person name="Gonzalez J."/>
            <person name="Henrissat B."/>
            <person name="Kuo A."/>
            <person name="Liang C."/>
            <person name="Lipzen A."/>
            <person name="Lutzoni F."/>
            <person name="Magnuson J."/>
            <person name="Mondo S."/>
            <person name="Nolan M."/>
            <person name="Ohm R."/>
            <person name="Pangilinan J."/>
            <person name="Park H.-J."/>
            <person name="Ramirez L."/>
            <person name="Alfaro M."/>
            <person name="Sun H."/>
            <person name="Tritt A."/>
            <person name="Yoshinaga Y."/>
            <person name="Zwiers L.-H."/>
            <person name="Turgeon B."/>
            <person name="Goodwin S."/>
            <person name="Spatafora J."/>
            <person name="Crous P."/>
            <person name="Grigoriev I."/>
        </authorList>
    </citation>
    <scope>NUCLEOTIDE SEQUENCE</scope>
    <source>
        <strain evidence="2">CBS 690.94</strain>
    </source>
</reference>
<dbReference type="EMBL" id="MU001507">
    <property type="protein sequence ID" value="KAF2440510.1"/>
    <property type="molecule type" value="Genomic_DNA"/>
</dbReference>
<protein>
    <submittedName>
        <fullName evidence="2">Uncharacterized protein</fullName>
    </submittedName>
</protein>
<evidence type="ECO:0000313" key="3">
    <source>
        <dbReference type="Proteomes" id="UP000799764"/>
    </source>
</evidence>
<name>A0A9P4U7U6_9PLEO</name>
<dbReference type="Proteomes" id="UP000799764">
    <property type="component" value="Unassembled WGS sequence"/>
</dbReference>
<evidence type="ECO:0000256" key="1">
    <source>
        <dbReference type="SAM" id="MobiDB-lite"/>
    </source>
</evidence>
<dbReference type="AlphaFoldDB" id="A0A9P4U7U6"/>